<accession>A0ABD2XU00</accession>
<keyword evidence="3" id="KW-1185">Reference proteome</keyword>
<organism evidence="2 3">
    <name type="scientific">Cinchona calisaya</name>
    <dbReference type="NCBI Taxonomy" id="153742"/>
    <lineage>
        <taxon>Eukaryota</taxon>
        <taxon>Viridiplantae</taxon>
        <taxon>Streptophyta</taxon>
        <taxon>Embryophyta</taxon>
        <taxon>Tracheophyta</taxon>
        <taxon>Spermatophyta</taxon>
        <taxon>Magnoliopsida</taxon>
        <taxon>eudicotyledons</taxon>
        <taxon>Gunneridae</taxon>
        <taxon>Pentapetalae</taxon>
        <taxon>asterids</taxon>
        <taxon>lamiids</taxon>
        <taxon>Gentianales</taxon>
        <taxon>Rubiaceae</taxon>
        <taxon>Cinchonoideae</taxon>
        <taxon>Cinchoneae</taxon>
        <taxon>Cinchona</taxon>
    </lineage>
</organism>
<evidence type="ECO:0000256" key="1">
    <source>
        <dbReference type="SAM" id="MobiDB-lite"/>
    </source>
</evidence>
<name>A0ABD2XU00_9GENT</name>
<dbReference type="PANTHER" id="PTHR44843">
    <property type="entry name" value="METHYLTRANSFERASE"/>
    <property type="match status" value="1"/>
</dbReference>
<dbReference type="Proteomes" id="UP001630127">
    <property type="component" value="Unassembled WGS sequence"/>
</dbReference>
<proteinExistence type="predicted"/>
<evidence type="ECO:0000313" key="3">
    <source>
        <dbReference type="Proteomes" id="UP001630127"/>
    </source>
</evidence>
<dbReference type="PANTHER" id="PTHR44843:SF13">
    <property type="entry name" value="METHYLTRANSFERASE FKBM DOMAIN-CONTAINING PROTEIN"/>
    <property type="match status" value="1"/>
</dbReference>
<evidence type="ECO:0000313" key="2">
    <source>
        <dbReference type="EMBL" id="KAL3498568.1"/>
    </source>
</evidence>
<dbReference type="EMBL" id="JBJUIK010000017">
    <property type="protein sequence ID" value="KAL3498568.1"/>
    <property type="molecule type" value="Genomic_DNA"/>
</dbReference>
<reference evidence="2 3" key="1">
    <citation type="submission" date="2024-11" db="EMBL/GenBank/DDBJ databases">
        <title>A near-complete genome assembly of Cinchona calisaya.</title>
        <authorList>
            <person name="Lian D.C."/>
            <person name="Zhao X.W."/>
            <person name="Wei L."/>
        </authorList>
    </citation>
    <scope>NUCLEOTIDE SEQUENCE [LARGE SCALE GENOMIC DNA]</scope>
    <source>
        <tissue evidence="2">Nenye</tissue>
    </source>
</reference>
<gene>
    <name evidence="2" type="ORF">ACH5RR_041300</name>
</gene>
<dbReference type="AlphaFoldDB" id="A0ABD2XU00"/>
<feature type="region of interest" description="Disordered" evidence="1">
    <location>
        <begin position="33"/>
        <end position="53"/>
    </location>
</feature>
<comment type="caution">
    <text evidence="2">The sequence shown here is derived from an EMBL/GenBank/DDBJ whole genome shotgun (WGS) entry which is preliminary data.</text>
</comment>
<protein>
    <submittedName>
        <fullName evidence="2">Uncharacterized protein</fullName>
    </submittedName>
</protein>
<sequence>MRFTTLQLNPMSPLPSRSLITPSTSLPQEFFVSLKPSSPTAPPPASPKSNTTQTVVGDLWIHPTAAIRNHPRSPYATSKYFSVFQDLIFEGFLSPNSKSLSNETLIGDDVITLRNIGVANSIRISKKSYQPLVRYSAASRKTIR</sequence>